<evidence type="ECO:0000256" key="4">
    <source>
        <dbReference type="ARBA" id="ARBA00023040"/>
    </source>
</evidence>
<dbReference type="InterPro" id="IPR017452">
    <property type="entry name" value="GPCR_Rhodpsn_7TM"/>
</dbReference>
<organism evidence="11 12">
    <name type="scientific">Hypsibius exemplaris</name>
    <name type="common">Freshwater tardigrade</name>
    <dbReference type="NCBI Taxonomy" id="2072580"/>
    <lineage>
        <taxon>Eukaryota</taxon>
        <taxon>Metazoa</taxon>
        <taxon>Ecdysozoa</taxon>
        <taxon>Tardigrada</taxon>
        <taxon>Eutardigrada</taxon>
        <taxon>Parachela</taxon>
        <taxon>Hypsibioidea</taxon>
        <taxon>Hypsibiidae</taxon>
        <taxon>Hypsibius</taxon>
    </lineage>
</organism>
<gene>
    <name evidence="11" type="ORF">BV898_12362</name>
</gene>
<evidence type="ECO:0000256" key="5">
    <source>
        <dbReference type="ARBA" id="ARBA00023136"/>
    </source>
</evidence>
<dbReference type="PANTHER" id="PTHR24243:SF233">
    <property type="entry name" value="THYROTROPIN-RELEASING HORMONE RECEPTOR"/>
    <property type="match status" value="1"/>
</dbReference>
<dbReference type="PRINTS" id="PR00237">
    <property type="entry name" value="GPCRRHODOPSN"/>
</dbReference>
<name>A0A1W0WDY2_HYPEX</name>
<dbReference type="Gene3D" id="1.20.1070.10">
    <property type="entry name" value="Rhodopsin 7-helix transmembrane proteins"/>
    <property type="match status" value="1"/>
</dbReference>
<protein>
    <recommendedName>
        <fullName evidence="10">G-protein coupled receptors family 1 profile domain-containing protein</fullName>
    </recommendedName>
</protein>
<dbReference type="EMBL" id="MTYJ01000124">
    <property type="protein sequence ID" value="OQV13410.1"/>
    <property type="molecule type" value="Genomic_DNA"/>
</dbReference>
<keyword evidence="3 9" id="KW-1133">Transmembrane helix</keyword>
<accession>A0A1W0WDY2</accession>
<feature type="domain" description="G-protein coupled receptors family 1 profile" evidence="10">
    <location>
        <begin position="72"/>
        <end position="420"/>
    </location>
</feature>
<feature type="transmembrane region" description="Helical" evidence="9">
    <location>
        <begin position="369"/>
        <end position="387"/>
    </location>
</feature>
<feature type="region of interest" description="Disordered" evidence="8">
    <location>
        <begin position="274"/>
        <end position="324"/>
    </location>
</feature>
<evidence type="ECO:0000256" key="1">
    <source>
        <dbReference type="ARBA" id="ARBA00004141"/>
    </source>
</evidence>
<feature type="transmembrane region" description="Helical" evidence="9">
    <location>
        <begin position="55"/>
        <end position="79"/>
    </location>
</feature>
<keyword evidence="5 9" id="KW-0472">Membrane</keyword>
<feature type="transmembrane region" description="Helical" evidence="9">
    <location>
        <begin position="177"/>
        <end position="197"/>
    </location>
</feature>
<feature type="transmembrane region" description="Helical" evidence="9">
    <location>
        <begin position="399"/>
        <end position="419"/>
    </location>
</feature>
<sequence>MAAFQPKARDILTFRCICSRLMVNATQTGPLGSSSSADELNSTDCCFPEEPLLTLYVPVVCIPVLVVLCTAGNTLNVWILSWHCPRGLKKVLLLGLALSDTIVIWSAVPRYLNHNSAILGIDLDVPGWHFLITTFGVFAWLQYTFTYVSDWILVAFSLERLFVFRYQRTHRLHKPPGWRRAVSLIALFVIVSGLITAGELAWYYSWLAHRHEAAYSEPSWVSEWSRIQVQIDIAFPILVAFCLLGVNSWLLIYLKRQMSIGKALVAQSASSLTSNAPVDHNQKQDPTTPRQTLVTSPRTLVTSPRTPVTSRGTPVTSPRTPVTSRQTLVASRQTLLTSRETLVTSRGIPVTSRETPVTSGRPGDNLTRMLLGCVALYFLTQVPAVVLNTVTHFRPGCCAVWQPVVSTLALVNYSVNFLVYMGMSPKFRSTTLQLFKRGVRYGTFRSSRFGSSEFRHSQPQTRSGSLFSAVVFRKDRAGSHVSLTETLLMVRDSGAAQRTRSLIPTGSQWPSPGS</sequence>
<feature type="transmembrane region" description="Helical" evidence="9">
    <location>
        <begin position="128"/>
        <end position="156"/>
    </location>
</feature>
<keyword evidence="2 9" id="KW-0812">Transmembrane</keyword>
<dbReference type="InterPro" id="IPR000276">
    <property type="entry name" value="GPCR_Rhodpsn"/>
</dbReference>
<reference evidence="12" key="1">
    <citation type="submission" date="2017-01" db="EMBL/GenBank/DDBJ databases">
        <title>Comparative genomics of anhydrobiosis in the tardigrade Hypsibius dujardini.</title>
        <authorList>
            <person name="Yoshida Y."/>
            <person name="Koutsovoulos G."/>
            <person name="Laetsch D."/>
            <person name="Stevens L."/>
            <person name="Kumar S."/>
            <person name="Horikawa D."/>
            <person name="Ishino K."/>
            <person name="Komine S."/>
            <person name="Tomita M."/>
            <person name="Blaxter M."/>
            <person name="Arakawa K."/>
        </authorList>
    </citation>
    <scope>NUCLEOTIDE SEQUENCE [LARGE SCALE GENOMIC DNA]</scope>
    <source>
        <strain evidence="12">Z151</strain>
    </source>
</reference>
<keyword evidence="12" id="KW-1185">Reference proteome</keyword>
<feature type="transmembrane region" description="Helical" evidence="9">
    <location>
        <begin position="233"/>
        <end position="254"/>
    </location>
</feature>
<evidence type="ECO:0000256" key="8">
    <source>
        <dbReference type="SAM" id="MobiDB-lite"/>
    </source>
</evidence>
<dbReference type="GO" id="GO:0004930">
    <property type="term" value="F:G protein-coupled receptor activity"/>
    <property type="evidence" value="ECO:0007669"/>
    <property type="project" value="UniProtKB-KW"/>
</dbReference>
<feature type="compositionally biased region" description="Low complexity" evidence="8">
    <location>
        <begin position="309"/>
        <end position="324"/>
    </location>
</feature>
<keyword evidence="7" id="KW-0807">Transducer</keyword>
<evidence type="ECO:0000313" key="12">
    <source>
        <dbReference type="Proteomes" id="UP000192578"/>
    </source>
</evidence>
<evidence type="ECO:0000259" key="10">
    <source>
        <dbReference type="PROSITE" id="PS50262"/>
    </source>
</evidence>
<evidence type="ECO:0000313" key="11">
    <source>
        <dbReference type="EMBL" id="OQV13410.1"/>
    </source>
</evidence>
<keyword evidence="6" id="KW-0675">Receptor</keyword>
<evidence type="ECO:0000256" key="3">
    <source>
        <dbReference type="ARBA" id="ARBA00022989"/>
    </source>
</evidence>
<comment type="caution">
    <text evidence="11">The sequence shown here is derived from an EMBL/GenBank/DDBJ whole genome shotgun (WGS) entry which is preliminary data.</text>
</comment>
<dbReference type="PANTHER" id="PTHR24243">
    <property type="entry name" value="G-PROTEIN COUPLED RECEPTOR"/>
    <property type="match status" value="1"/>
</dbReference>
<comment type="subcellular location">
    <subcellularLocation>
        <location evidence="1">Membrane</location>
        <topology evidence="1">Multi-pass membrane protein</topology>
    </subcellularLocation>
</comment>
<dbReference type="PROSITE" id="PS50262">
    <property type="entry name" value="G_PROTEIN_RECEP_F1_2"/>
    <property type="match status" value="1"/>
</dbReference>
<dbReference type="AlphaFoldDB" id="A0A1W0WDY2"/>
<keyword evidence="4" id="KW-0297">G-protein coupled receptor</keyword>
<dbReference type="SUPFAM" id="SSF81321">
    <property type="entry name" value="Family A G protein-coupled receptor-like"/>
    <property type="match status" value="1"/>
</dbReference>
<dbReference type="GO" id="GO:0005886">
    <property type="term" value="C:plasma membrane"/>
    <property type="evidence" value="ECO:0007669"/>
    <property type="project" value="TreeGrafter"/>
</dbReference>
<evidence type="ECO:0000256" key="6">
    <source>
        <dbReference type="ARBA" id="ARBA00023170"/>
    </source>
</evidence>
<feature type="transmembrane region" description="Helical" evidence="9">
    <location>
        <begin position="91"/>
        <end position="108"/>
    </location>
</feature>
<dbReference type="Proteomes" id="UP000192578">
    <property type="component" value="Unassembled WGS sequence"/>
</dbReference>
<evidence type="ECO:0000256" key="9">
    <source>
        <dbReference type="SAM" id="Phobius"/>
    </source>
</evidence>
<evidence type="ECO:0000256" key="2">
    <source>
        <dbReference type="ARBA" id="ARBA00022692"/>
    </source>
</evidence>
<proteinExistence type="predicted"/>
<evidence type="ECO:0000256" key="7">
    <source>
        <dbReference type="ARBA" id="ARBA00023224"/>
    </source>
</evidence>
<feature type="compositionally biased region" description="Polar residues" evidence="8">
    <location>
        <begin position="284"/>
        <end position="308"/>
    </location>
</feature>